<organism evidence="3 4">
    <name type="scientific">Nocardia acididurans</name>
    <dbReference type="NCBI Taxonomy" id="2802282"/>
    <lineage>
        <taxon>Bacteria</taxon>
        <taxon>Bacillati</taxon>
        <taxon>Actinomycetota</taxon>
        <taxon>Actinomycetes</taxon>
        <taxon>Mycobacteriales</taxon>
        <taxon>Nocardiaceae</taxon>
        <taxon>Nocardia</taxon>
    </lineage>
</organism>
<feature type="transmembrane region" description="Helical" evidence="2">
    <location>
        <begin position="20"/>
        <end position="39"/>
    </location>
</feature>
<keyword evidence="2" id="KW-0812">Transmembrane</keyword>
<sequence length="196" mass="19549">MDPTESPAAQSDRARTRGVSWKTVAGALVLVATLVVLALEMSPGRDHSQAGAPSRTVATPTSAIANSPLAAANPPLPETDSPVSGNDVPVSETVAPPPPGGAISAAPSPEPTVEPVERIETGSPATTPPVSSAPVPDGSSASALEQCHHYAALVQQVGADGAISVLRDSPAWDMTSAQDQAIAIEAVRLAEAGACG</sequence>
<feature type="compositionally biased region" description="Low complexity" evidence="1">
    <location>
        <begin position="62"/>
        <end position="73"/>
    </location>
</feature>
<evidence type="ECO:0000313" key="4">
    <source>
        <dbReference type="Proteomes" id="UP000602198"/>
    </source>
</evidence>
<evidence type="ECO:0000313" key="3">
    <source>
        <dbReference type="EMBL" id="MBL1079957.1"/>
    </source>
</evidence>
<dbReference type="RefSeq" id="WP_201957952.1">
    <property type="nucleotide sequence ID" value="NZ_JAERRJ010000022.1"/>
</dbReference>
<evidence type="ECO:0000256" key="2">
    <source>
        <dbReference type="SAM" id="Phobius"/>
    </source>
</evidence>
<feature type="region of interest" description="Disordered" evidence="1">
    <location>
        <begin position="44"/>
        <end position="141"/>
    </location>
</feature>
<keyword evidence="2" id="KW-0472">Membrane</keyword>
<reference evidence="3 4" key="1">
    <citation type="submission" date="2021-01" db="EMBL/GenBank/DDBJ databases">
        <title>WGS of actinomycetes isolated from Thailand.</title>
        <authorList>
            <person name="Thawai C."/>
        </authorList>
    </citation>
    <scope>NUCLEOTIDE SEQUENCE [LARGE SCALE GENOMIC DNA]</scope>
    <source>
        <strain evidence="3 4">LPG 2</strain>
    </source>
</reference>
<evidence type="ECO:0000256" key="1">
    <source>
        <dbReference type="SAM" id="MobiDB-lite"/>
    </source>
</evidence>
<comment type="caution">
    <text evidence="3">The sequence shown here is derived from an EMBL/GenBank/DDBJ whole genome shotgun (WGS) entry which is preliminary data.</text>
</comment>
<keyword evidence="2" id="KW-1133">Transmembrane helix</keyword>
<protein>
    <recommendedName>
        <fullName evidence="5">DUF732 domain-containing protein</fullName>
    </recommendedName>
</protein>
<feature type="compositionally biased region" description="Low complexity" evidence="1">
    <location>
        <begin position="123"/>
        <end position="136"/>
    </location>
</feature>
<name>A0ABS1MHB8_9NOCA</name>
<proteinExistence type="predicted"/>
<dbReference type="Proteomes" id="UP000602198">
    <property type="component" value="Unassembled WGS sequence"/>
</dbReference>
<accession>A0ABS1MHB8</accession>
<keyword evidence="4" id="KW-1185">Reference proteome</keyword>
<gene>
    <name evidence="3" type="ORF">JK358_36730</name>
</gene>
<dbReference type="EMBL" id="JAERRJ010000022">
    <property type="protein sequence ID" value="MBL1079957.1"/>
    <property type="molecule type" value="Genomic_DNA"/>
</dbReference>
<evidence type="ECO:0008006" key="5">
    <source>
        <dbReference type="Google" id="ProtNLM"/>
    </source>
</evidence>